<keyword evidence="2" id="KW-1185">Reference proteome</keyword>
<dbReference type="EMBL" id="EQ973776">
    <property type="protein sequence ID" value="EEF50207.1"/>
    <property type="molecule type" value="Genomic_DNA"/>
</dbReference>
<evidence type="ECO:0000313" key="1">
    <source>
        <dbReference type="EMBL" id="EEF50207.1"/>
    </source>
</evidence>
<name>B9REK4_RICCO</name>
<sequence length="60" mass="6455">MAGCGQEINQLLIGQDSIQQLPRLRGHPMSVLGEPMPVALECGREFPPPDMVIGDLSPLT</sequence>
<proteinExistence type="predicted"/>
<dbReference type="InParanoid" id="B9REK4"/>
<dbReference type="Proteomes" id="UP000008311">
    <property type="component" value="Unassembled WGS sequence"/>
</dbReference>
<gene>
    <name evidence="1" type="ORF">RCOM_1773220</name>
</gene>
<dbReference type="AlphaFoldDB" id="B9REK4"/>
<protein>
    <submittedName>
        <fullName evidence="1">Uncharacterized protein</fullName>
    </submittedName>
</protein>
<reference evidence="2" key="1">
    <citation type="journal article" date="2010" name="Nat. Biotechnol.">
        <title>Draft genome sequence of the oilseed species Ricinus communis.</title>
        <authorList>
            <person name="Chan A.P."/>
            <person name="Crabtree J."/>
            <person name="Zhao Q."/>
            <person name="Lorenzi H."/>
            <person name="Orvis J."/>
            <person name="Puiu D."/>
            <person name="Melake-Berhan A."/>
            <person name="Jones K.M."/>
            <person name="Redman J."/>
            <person name="Chen G."/>
            <person name="Cahoon E.B."/>
            <person name="Gedil M."/>
            <person name="Stanke M."/>
            <person name="Haas B.J."/>
            <person name="Wortman J.R."/>
            <person name="Fraser-Liggett C.M."/>
            <person name="Ravel J."/>
            <person name="Rabinowicz P.D."/>
        </authorList>
    </citation>
    <scope>NUCLEOTIDE SEQUENCE [LARGE SCALE GENOMIC DNA]</scope>
    <source>
        <strain evidence="2">cv. Hale</strain>
    </source>
</reference>
<accession>B9REK4</accession>
<evidence type="ECO:0000313" key="2">
    <source>
        <dbReference type="Proteomes" id="UP000008311"/>
    </source>
</evidence>
<organism evidence="1 2">
    <name type="scientific">Ricinus communis</name>
    <name type="common">Castor bean</name>
    <dbReference type="NCBI Taxonomy" id="3988"/>
    <lineage>
        <taxon>Eukaryota</taxon>
        <taxon>Viridiplantae</taxon>
        <taxon>Streptophyta</taxon>
        <taxon>Embryophyta</taxon>
        <taxon>Tracheophyta</taxon>
        <taxon>Spermatophyta</taxon>
        <taxon>Magnoliopsida</taxon>
        <taxon>eudicotyledons</taxon>
        <taxon>Gunneridae</taxon>
        <taxon>Pentapetalae</taxon>
        <taxon>rosids</taxon>
        <taxon>fabids</taxon>
        <taxon>Malpighiales</taxon>
        <taxon>Euphorbiaceae</taxon>
        <taxon>Acalyphoideae</taxon>
        <taxon>Acalypheae</taxon>
        <taxon>Ricinus</taxon>
    </lineage>
</organism>